<keyword evidence="2" id="KW-0812">Transmembrane</keyword>
<reference evidence="3" key="1">
    <citation type="submission" date="2022-01" db="EMBL/GenBank/DDBJ databases">
        <authorList>
            <person name="King R."/>
        </authorList>
    </citation>
    <scope>NUCLEOTIDE SEQUENCE</scope>
</reference>
<reference evidence="3" key="2">
    <citation type="submission" date="2022-10" db="EMBL/GenBank/DDBJ databases">
        <authorList>
            <consortium name="ENA_rothamsted_submissions"/>
            <consortium name="culmorum"/>
            <person name="King R."/>
        </authorList>
    </citation>
    <scope>NUCLEOTIDE SEQUENCE</scope>
</reference>
<feature type="compositionally biased region" description="Low complexity" evidence="1">
    <location>
        <begin position="14"/>
        <end position="30"/>
    </location>
</feature>
<evidence type="ECO:0000313" key="4">
    <source>
        <dbReference type="Proteomes" id="UP001153620"/>
    </source>
</evidence>
<dbReference type="EMBL" id="OU895878">
    <property type="protein sequence ID" value="CAG9804302.1"/>
    <property type="molecule type" value="Genomic_DNA"/>
</dbReference>
<dbReference type="AlphaFoldDB" id="A0A9N9WPX9"/>
<keyword evidence="4" id="KW-1185">Reference proteome</keyword>
<evidence type="ECO:0000313" key="3">
    <source>
        <dbReference type="EMBL" id="CAG9804302.1"/>
    </source>
</evidence>
<gene>
    <name evidence="3" type="ORF">CHIRRI_LOCUS7193</name>
</gene>
<keyword evidence="2" id="KW-1133">Transmembrane helix</keyword>
<dbReference type="Proteomes" id="UP001153620">
    <property type="component" value="Chromosome 2"/>
</dbReference>
<feature type="transmembrane region" description="Helical" evidence="2">
    <location>
        <begin position="205"/>
        <end position="224"/>
    </location>
</feature>
<feature type="region of interest" description="Disordered" evidence="1">
    <location>
        <begin position="107"/>
        <end position="154"/>
    </location>
</feature>
<name>A0A9N9WPX9_9DIPT</name>
<proteinExistence type="predicted"/>
<keyword evidence="2" id="KW-0472">Membrane</keyword>
<dbReference type="OrthoDB" id="7782356at2759"/>
<accession>A0A9N9WPX9</accession>
<evidence type="ECO:0000256" key="2">
    <source>
        <dbReference type="SAM" id="Phobius"/>
    </source>
</evidence>
<organism evidence="3 4">
    <name type="scientific">Chironomus riparius</name>
    <dbReference type="NCBI Taxonomy" id="315576"/>
    <lineage>
        <taxon>Eukaryota</taxon>
        <taxon>Metazoa</taxon>
        <taxon>Ecdysozoa</taxon>
        <taxon>Arthropoda</taxon>
        <taxon>Hexapoda</taxon>
        <taxon>Insecta</taxon>
        <taxon>Pterygota</taxon>
        <taxon>Neoptera</taxon>
        <taxon>Endopterygota</taxon>
        <taxon>Diptera</taxon>
        <taxon>Nematocera</taxon>
        <taxon>Chironomoidea</taxon>
        <taxon>Chironomidae</taxon>
        <taxon>Chironominae</taxon>
        <taxon>Chironomus</taxon>
    </lineage>
</organism>
<feature type="region of interest" description="Disordered" evidence="1">
    <location>
        <begin position="1"/>
        <end position="45"/>
    </location>
</feature>
<feature type="compositionally biased region" description="Low complexity" evidence="1">
    <location>
        <begin position="117"/>
        <end position="134"/>
    </location>
</feature>
<sequence length="226" mass="24730">MAVPFHVPEVSVPATSAATSSSSSTTSATSPQPQNPSGAAHNHSMPMNVVNNEYLVQALCEALYRYSRAGGTLTSPPSPSSTCTTLYGNGEVYFNFNDLHNSHLDDIYGSPRRQRSHSLSIPPSSQSSRTIFSSRGHEMTDDEDDSTGENFSNPNYIEEHYNCMTLREQLQEFPGRVPQRKRKTTATVLGNPQQQKLHKPKEQKFAWSTIVALGVLAVGCGLLATR</sequence>
<protein>
    <submittedName>
        <fullName evidence="3">Uncharacterized protein</fullName>
    </submittedName>
</protein>
<evidence type="ECO:0000256" key="1">
    <source>
        <dbReference type="SAM" id="MobiDB-lite"/>
    </source>
</evidence>